<comment type="caution">
    <text evidence="7">The sequence shown here is derived from an EMBL/GenBank/DDBJ whole genome shotgun (WGS) entry which is preliminary data.</text>
</comment>
<dbReference type="SUPFAM" id="SSF48576">
    <property type="entry name" value="Terpenoid synthases"/>
    <property type="match status" value="1"/>
</dbReference>
<organism evidence="7 8">
    <name type="scientific">candidate division MSBL1 archaeon SCGC-AAA261D19</name>
    <dbReference type="NCBI Taxonomy" id="1698273"/>
    <lineage>
        <taxon>Archaea</taxon>
        <taxon>Methanobacteriati</taxon>
        <taxon>Methanobacteriota</taxon>
        <taxon>candidate division MSBL1</taxon>
    </lineage>
</organism>
<dbReference type="GO" id="GO:0004659">
    <property type="term" value="F:prenyltransferase activity"/>
    <property type="evidence" value="ECO:0007669"/>
    <property type="project" value="InterPro"/>
</dbReference>
<dbReference type="Pfam" id="PF00348">
    <property type="entry name" value="polyprenyl_synt"/>
    <property type="match status" value="1"/>
</dbReference>
<dbReference type="GO" id="GO:0046872">
    <property type="term" value="F:metal ion binding"/>
    <property type="evidence" value="ECO:0007669"/>
    <property type="project" value="UniProtKB-KW"/>
</dbReference>
<evidence type="ECO:0000256" key="4">
    <source>
        <dbReference type="ARBA" id="ARBA00022723"/>
    </source>
</evidence>
<evidence type="ECO:0008006" key="9">
    <source>
        <dbReference type="Google" id="ProtNLM"/>
    </source>
</evidence>
<dbReference type="GO" id="GO:0008299">
    <property type="term" value="P:isoprenoid biosynthetic process"/>
    <property type="evidence" value="ECO:0007669"/>
    <property type="project" value="InterPro"/>
</dbReference>
<dbReference type="PANTHER" id="PTHR12001">
    <property type="entry name" value="GERANYLGERANYL PYROPHOSPHATE SYNTHASE"/>
    <property type="match status" value="1"/>
</dbReference>
<dbReference type="PROSITE" id="PS00723">
    <property type="entry name" value="POLYPRENYL_SYNTHASE_1"/>
    <property type="match status" value="1"/>
</dbReference>
<accession>A0A133V850</accession>
<proteinExistence type="inferred from homology"/>
<sequence length="348" mass="39064">MSWQKTIERYGSLIEDGLKKYFVEIEKEAGEYHPFIEQIYSDLEGFVLRGGKKLASCSTLLTYKGYAGELDDKIIDVCIGIELYRHAILIHDDLVDMSSLRRGGKTLHEIFKMNYGSRFGEGTAIFTGNIAYALALRAIMASKFSEDKIKNALSLLSEGYRKVNESQILDLLFEYKDVDVDEWQIMASKRAASLFKVTLLIGAILGGAGEKDLNILKNVAKNIGYSFDIQDDIIDTFSDEDQYGRPPCGDIALGKKPLHIIRALTSENEKKSEKLSDFIGTGSLSQEDVSQVRELVREAGGLEAAKKTSGEHAKEARKLIGRTTMGEEVKEFFNSLVAYMEENLDWYR</sequence>
<evidence type="ECO:0000256" key="5">
    <source>
        <dbReference type="ARBA" id="ARBA00022842"/>
    </source>
</evidence>
<comment type="cofactor">
    <cofactor evidence="1">
        <name>Mg(2+)</name>
        <dbReference type="ChEBI" id="CHEBI:18420"/>
    </cofactor>
</comment>
<keyword evidence="5" id="KW-0460">Magnesium</keyword>
<dbReference type="PANTHER" id="PTHR12001:SF85">
    <property type="entry name" value="SHORT CHAIN ISOPRENYL DIPHOSPHATE SYNTHASE"/>
    <property type="match status" value="1"/>
</dbReference>
<dbReference type="InterPro" id="IPR008949">
    <property type="entry name" value="Isoprenoid_synthase_dom_sf"/>
</dbReference>
<dbReference type="InterPro" id="IPR000092">
    <property type="entry name" value="Polyprenyl_synt"/>
</dbReference>
<evidence type="ECO:0000256" key="3">
    <source>
        <dbReference type="ARBA" id="ARBA00022679"/>
    </source>
</evidence>
<keyword evidence="4" id="KW-0479">Metal-binding</keyword>
<keyword evidence="8" id="KW-1185">Reference proteome</keyword>
<evidence type="ECO:0000256" key="6">
    <source>
        <dbReference type="RuleBase" id="RU004466"/>
    </source>
</evidence>
<dbReference type="AlphaFoldDB" id="A0A133V850"/>
<evidence type="ECO:0000256" key="2">
    <source>
        <dbReference type="ARBA" id="ARBA00006706"/>
    </source>
</evidence>
<name>A0A133V850_9EURY</name>
<evidence type="ECO:0000313" key="8">
    <source>
        <dbReference type="Proteomes" id="UP000070400"/>
    </source>
</evidence>
<protein>
    <recommendedName>
        <fullName evidence="9">Polyprenyl synthetase</fullName>
    </recommendedName>
</protein>
<comment type="similarity">
    <text evidence="2 6">Belongs to the FPP/GGPP synthase family.</text>
</comment>
<dbReference type="InterPro" id="IPR033749">
    <property type="entry name" value="Polyprenyl_synt_CS"/>
</dbReference>
<dbReference type="EMBL" id="LHXX01000010">
    <property type="protein sequence ID" value="KXB02616.1"/>
    <property type="molecule type" value="Genomic_DNA"/>
</dbReference>
<dbReference type="Proteomes" id="UP000070400">
    <property type="component" value="Unassembled WGS sequence"/>
</dbReference>
<gene>
    <name evidence="7" type="ORF">AKJ43_01200</name>
</gene>
<dbReference type="Gene3D" id="1.10.600.10">
    <property type="entry name" value="Farnesyl Diphosphate Synthase"/>
    <property type="match status" value="1"/>
</dbReference>
<keyword evidence="3 6" id="KW-0808">Transferase</keyword>
<reference evidence="7 8" key="1">
    <citation type="journal article" date="2016" name="Sci. Rep.">
        <title>Metabolic traits of an uncultured archaeal lineage -MSBL1- from brine pools of the Red Sea.</title>
        <authorList>
            <person name="Mwirichia R."/>
            <person name="Alam I."/>
            <person name="Rashid M."/>
            <person name="Vinu M."/>
            <person name="Ba-Alawi W."/>
            <person name="Anthony Kamau A."/>
            <person name="Kamanda Ngugi D."/>
            <person name="Goker M."/>
            <person name="Klenk H.P."/>
            <person name="Bajic V."/>
            <person name="Stingl U."/>
        </authorList>
    </citation>
    <scope>NUCLEOTIDE SEQUENCE [LARGE SCALE GENOMIC DNA]</scope>
    <source>
        <strain evidence="7">SCGC-AAA261D19</strain>
    </source>
</reference>
<evidence type="ECO:0000313" key="7">
    <source>
        <dbReference type="EMBL" id="KXB02616.1"/>
    </source>
</evidence>
<dbReference type="SFLD" id="SFLDS00005">
    <property type="entry name" value="Isoprenoid_Synthase_Type_I"/>
    <property type="match status" value="1"/>
</dbReference>
<evidence type="ECO:0000256" key="1">
    <source>
        <dbReference type="ARBA" id="ARBA00001946"/>
    </source>
</evidence>